<proteinExistence type="inferred from homology"/>
<evidence type="ECO:0000259" key="10">
    <source>
        <dbReference type="Pfam" id="PF01035"/>
    </source>
</evidence>
<dbReference type="EMBL" id="FOBW01000011">
    <property type="protein sequence ID" value="SEN33153.1"/>
    <property type="molecule type" value="Genomic_DNA"/>
</dbReference>
<comment type="miscellaneous">
    <text evidence="9">This enzyme catalyzes only one turnover and therefore is not strictly catalytic. According to one definition, an enzyme is a biocatalyst that acts repeatedly and over many reaction cycles.</text>
</comment>
<dbReference type="HAMAP" id="MF_00772">
    <property type="entry name" value="OGT"/>
    <property type="match status" value="1"/>
</dbReference>
<organism evidence="12 13">
    <name type="scientific">Mesobacillus persicus</name>
    <dbReference type="NCBI Taxonomy" id="930146"/>
    <lineage>
        <taxon>Bacteria</taxon>
        <taxon>Bacillati</taxon>
        <taxon>Bacillota</taxon>
        <taxon>Bacilli</taxon>
        <taxon>Bacillales</taxon>
        <taxon>Bacillaceae</taxon>
        <taxon>Mesobacillus</taxon>
    </lineage>
</organism>
<comment type="subcellular location">
    <subcellularLocation>
        <location evidence="9">Cytoplasm</location>
    </subcellularLocation>
</comment>
<evidence type="ECO:0000256" key="4">
    <source>
        <dbReference type="ARBA" id="ARBA00022603"/>
    </source>
</evidence>
<keyword evidence="4 9" id="KW-0489">Methyltransferase</keyword>
<dbReference type="SUPFAM" id="SSF53155">
    <property type="entry name" value="Methylated DNA-protein cysteine methyltransferase domain"/>
    <property type="match status" value="1"/>
</dbReference>
<dbReference type="Proteomes" id="UP000198553">
    <property type="component" value="Unassembled WGS sequence"/>
</dbReference>
<dbReference type="GO" id="GO:0032259">
    <property type="term" value="P:methylation"/>
    <property type="evidence" value="ECO:0007669"/>
    <property type="project" value="UniProtKB-KW"/>
</dbReference>
<evidence type="ECO:0000256" key="1">
    <source>
        <dbReference type="ARBA" id="ARBA00001286"/>
    </source>
</evidence>
<evidence type="ECO:0000256" key="3">
    <source>
        <dbReference type="ARBA" id="ARBA00022490"/>
    </source>
</evidence>
<keyword evidence="6 9" id="KW-0227">DNA damage</keyword>
<gene>
    <name evidence="12" type="ORF">SAMN05192533_111125</name>
</gene>
<dbReference type="CDD" id="cd06445">
    <property type="entry name" value="ATase"/>
    <property type="match status" value="1"/>
</dbReference>
<comment type="function">
    <text evidence="9">Involved in the cellular defense against the biological effects of O6-methylguanine (O6-MeG) and O4-methylthymine (O4-MeT) in DNA. Repairs the methylated nucleobase in DNA by stoichiometrically transferring the methyl group to a cysteine residue in the enzyme. This is a suicide reaction: the enzyme is irreversibly inactivated.</text>
</comment>
<dbReference type="Gene3D" id="3.30.160.70">
    <property type="entry name" value="Methylated DNA-protein cysteine methyltransferase domain"/>
    <property type="match status" value="1"/>
</dbReference>
<dbReference type="InterPro" id="IPR036631">
    <property type="entry name" value="MGMT_N_sf"/>
</dbReference>
<feature type="domain" description="Methylated-DNA-[protein]-cysteine S-methyltransferase DNA binding" evidence="10">
    <location>
        <begin position="79"/>
        <end position="159"/>
    </location>
</feature>
<protein>
    <recommendedName>
        <fullName evidence="9">Methylated-DNA--protein-cysteine methyltransferase</fullName>
        <ecNumber evidence="9">2.1.1.63</ecNumber>
    </recommendedName>
    <alternativeName>
        <fullName evidence="9">6-O-methylguanine-DNA methyltransferase</fullName>
        <shortName evidence="9">MGMT</shortName>
    </alternativeName>
    <alternativeName>
        <fullName evidence="9">O-6-methylguanine-DNA-alkyltransferase</fullName>
    </alternativeName>
</protein>
<dbReference type="PANTHER" id="PTHR10815:SF5">
    <property type="entry name" value="METHYLATED-DNA--PROTEIN-CYSTEINE METHYLTRANSFERASE"/>
    <property type="match status" value="1"/>
</dbReference>
<feature type="domain" description="Methylguanine DNA methyltransferase ribonuclease-like" evidence="11">
    <location>
        <begin position="4"/>
        <end position="75"/>
    </location>
</feature>
<keyword evidence="7 9" id="KW-0234">DNA repair</keyword>
<sequence>MRMYTSLETEIDTLYIVVENNRLSAIYIGEADFLANEDMSLVTAQSENGLLLECVTQLKEYFRGKRNHFNLPIEPKGTNFQIEVWKELADIPFGQTKSYQDIAIAVGRPKAVRAVGQANKANRIPIVIPCHRVIGKNQTLTGYAGSRKEIKNILLTIEGASFIRERN</sequence>
<evidence type="ECO:0000313" key="13">
    <source>
        <dbReference type="Proteomes" id="UP000198553"/>
    </source>
</evidence>
<evidence type="ECO:0000256" key="7">
    <source>
        <dbReference type="ARBA" id="ARBA00023204"/>
    </source>
</evidence>
<dbReference type="AlphaFoldDB" id="A0A1H8FN73"/>
<keyword evidence="5 9" id="KW-0808">Transferase</keyword>
<dbReference type="GO" id="GO:0005737">
    <property type="term" value="C:cytoplasm"/>
    <property type="evidence" value="ECO:0007669"/>
    <property type="project" value="UniProtKB-SubCell"/>
</dbReference>
<dbReference type="InterPro" id="IPR008332">
    <property type="entry name" value="MethylG_MeTrfase_N"/>
</dbReference>
<evidence type="ECO:0000256" key="9">
    <source>
        <dbReference type="HAMAP-Rule" id="MF_00772"/>
    </source>
</evidence>
<feature type="active site" description="Nucleophile; methyl group acceptor" evidence="9">
    <location>
        <position position="130"/>
    </location>
</feature>
<dbReference type="InterPro" id="IPR023546">
    <property type="entry name" value="MGMT"/>
</dbReference>
<comment type="catalytic activity">
    <reaction evidence="1 9">
        <text>a 4-O-methyl-thymidine in DNA + L-cysteinyl-[protein] = a thymidine in DNA + S-methyl-L-cysteinyl-[protein]</text>
        <dbReference type="Rhea" id="RHEA:53428"/>
        <dbReference type="Rhea" id="RHEA-COMP:10131"/>
        <dbReference type="Rhea" id="RHEA-COMP:10132"/>
        <dbReference type="Rhea" id="RHEA-COMP:13555"/>
        <dbReference type="Rhea" id="RHEA-COMP:13556"/>
        <dbReference type="ChEBI" id="CHEBI:29950"/>
        <dbReference type="ChEBI" id="CHEBI:82612"/>
        <dbReference type="ChEBI" id="CHEBI:137386"/>
        <dbReference type="ChEBI" id="CHEBI:137387"/>
        <dbReference type="EC" id="2.1.1.63"/>
    </reaction>
</comment>
<dbReference type="Pfam" id="PF01035">
    <property type="entry name" value="DNA_binding_1"/>
    <property type="match status" value="1"/>
</dbReference>
<evidence type="ECO:0000256" key="8">
    <source>
        <dbReference type="ARBA" id="ARBA00049348"/>
    </source>
</evidence>
<evidence type="ECO:0000259" key="11">
    <source>
        <dbReference type="Pfam" id="PF02870"/>
    </source>
</evidence>
<dbReference type="RefSeq" id="WP_090747794.1">
    <property type="nucleotide sequence ID" value="NZ_FOBW01000011.1"/>
</dbReference>
<dbReference type="PANTHER" id="PTHR10815">
    <property type="entry name" value="METHYLATED-DNA--PROTEIN-CYSTEINE METHYLTRANSFERASE"/>
    <property type="match status" value="1"/>
</dbReference>
<dbReference type="GO" id="GO:0003908">
    <property type="term" value="F:methylated-DNA-[protein]-cysteine S-methyltransferase activity"/>
    <property type="evidence" value="ECO:0007669"/>
    <property type="project" value="UniProtKB-UniRule"/>
</dbReference>
<dbReference type="InterPro" id="IPR036388">
    <property type="entry name" value="WH-like_DNA-bd_sf"/>
</dbReference>
<evidence type="ECO:0000313" key="12">
    <source>
        <dbReference type="EMBL" id="SEN33153.1"/>
    </source>
</evidence>
<dbReference type="InterPro" id="IPR001497">
    <property type="entry name" value="MethylDNA_cys_MeTrfase_AS"/>
</dbReference>
<dbReference type="PROSITE" id="PS00374">
    <property type="entry name" value="MGMT"/>
    <property type="match status" value="1"/>
</dbReference>
<keyword evidence="3 9" id="KW-0963">Cytoplasm</keyword>
<keyword evidence="13" id="KW-1185">Reference proteome</keyword>
<reference evidence="13" key="1">
    <citation type="submission" date="2016-10" db="EMBL/GenBank/DDBJ databases">
        <authorList>
            <person name="Varghese N."/>
            <person name="Submissions S."/>
        </authorList>
    </citation>
    <scope>NUCLEOTIDE SEQUENCE [LARGE SCALE GENOMIC DNA]</scope>
    <source>
        <strain evidence="13">B48,IBRC-M 10115,DSM 25386,CECT 8001</strain>
    </source>
</reference>
<dbReference type="InterPro" id="IPR036217">
    <property type="entry name" value="MethylDNA_cys_MeTrfase_DNAb"/>
</dbReference>
<dbReference type="GO" id="GO:0006307">
    <property type="term" value="P:DNA alkylation repair"/>
    <property type="evidence" value="ECO:0007669"/>
    <property type="project" value="UniProtKB-UniRule"/>
</dbReference>
<dbReference type="Pfam" id="PF02870">
    <property type="entry name" value="Methyltransf_1N"/>
    <property type="match status" value="1"/>
</dbReference>
<dbReference type="InterPro" id="IPR014048">
    <property type="entry name" value="MethylDNA_cys_MeTrfase_DNA-bd"/>
</dbReference>
<dbReference type="NCBIfam" id="TIGR00589">
    <property type="entry name" value="ogt"/>
    <property type="match status" value="1"/>
</dbReference>
<evidence type="ECO:0000256" key="5">
    <source>
        <dbReference type="ARBA" id="ARBA00022679"/>
    </source>
</evidence>
<dbReference type="EC" id="2.1.1.63" evidence="9"/>
<comment type="catalytic activity">
    <reaction evidence="8 9">
        <text>a 6-O-methyl-2'-deoxyguanosine in DNA + L-cysteinyl-[protein] = S-methyl-L-cysteinyl-[protein] + a 2'-deoxyguanosine in DNA</text>
        <dbReference type="Rhea" id="RHEA:24000"/>
        <dbReference type="Rhea" id="RHEA-COMP:10131"/>
        <dbReference type="Rhea" id="RHEA-COMP:10132"/>
        <dbReference type="Rhea" id="RHEA-COMP:11367"/>
        <dbReference type="Rhea" id="RHEA-COMP:11368"/>
        <dbReference type="ChEBI" id="CHEBI:29950"/>
        <dbReference type="ChEBI" id="CHEBI:82612"/>
        <dbReference type="ChEBI" id="CHEBI:85445"/>
        <dbReference type="ChEBI" id="CHEBI:85448"/>
        <dbReference type="EC" id="2.1.1.63"/>
    </reaction>
</comment>
<comment type="similarity">
    <text evidence="2 9">Belongs to the MGMT family.</text>
</comment>
<evidence type="ECO:0000256" key="2">
    <source>
        <dbReference type="ARBA" id="ARBA00008711"/>
    </source>
</evidence>
<dbReference type="STRING" id="930146.SAMN05192533_111125"/>
<evidence type="ECO:0000256" key="6">
    <source>
        <dbReference type="ARBA" id="ARBA00022763"/>
    </source>
</evidence>
<dbReference type="SUPFAM" id="SSF46767">
    <property type="entry name" value="Methylated DNA-protein cysteine methyltransferase, C-terminal domain"/>
    <property type="match status" value="1"/>
</dbReference>
<dbReference type="FunFam" id="1.10.10.10:FF:000214">
    <property type="entry name" value="Methylated-DNA--protein-cysteine methyltransferase"/>
    <property type="match status" value="1"/>
</dbReference>
<accession>A0A1H8FN73</accession>
<name>A0A1H8FN73_9BACI</name>
<dbReference type="OrthoDB" id="9802228at2"/>
<dbReference type="Gene3D" id="1.10.10.10">
    <property type="entry name" value="Winged helix-like DNA-binding domain superfamily/Winged helix DNA-binding domain"/>
    <property type="match status" value="1"/>
</dbReference>